<dbReference type="GO" id="GO:0003677">
    <property type="term" value="F:DNA binding"/>
    <property type="evidence" value="ECO:0007669"/>
    <property type="project" value="UniProtKB-KW"/>
</dbReference>
<dbReference type="PANTHER" id="PTHR43133">
    <property type="entry name" value="RNA POLYMERASE ECF-TYPE SIGMA FACTO"/>
    <property type="match status" value="1"/>
</dbReference>
<keyword evidence="10" id="KW-1185">Reference proteome</keyword>
<dbReference type="GO" id="GO:0016987">
    <property type="term" value="F:sigma factor activity"/>
    <property type="evidence" value="ECO:0007669"/>
    <property type="project" value="UniProtKB-KW"/>
</dbReference>
<dbReference type="STRING" id="1206085.SAMN05443575_1166"/>
<dbReference type="InterPro" id="IPR036388">
    <property type="entry name" value="WH-like_DNA-bd_sf"/>
</dbReference>
<dbReference type="Pfam" id="PF04542">
    <property type="entry name" value="Sigma70_r2"/>
    <property type="match status" value="1"/>
</dbReference>
<dbReference type="NCBIfam" id="TIGR02983">
    <property type="entry name" value="SigE-fam_strep"/>
    <property type="match status" value="1"/>
</dbReference>
<keyword evidence="4" id="KW-0238">DNA-binding</keyword>
<dbReference type="PANTHER" id="PTHR43133:SF50">
    <property type="entry name" value="ECF RNA POLYMERASE SIGMA FACTOR SIGM"/>
    <property type="match status" value="1"/>
</dbReference>
<comment type="similarity">
    <text evidence="1">Belongs to the sigma-70 factor family. ECF subfamily.</text>
</comment>
<reference evidence="9 10" key="1">
    <citation type="submission" date="2016-11" db="EMBL/GenBank/DDBJ databases">
        <authorList>
            <person name="Jaros S."/>
            <person name="Januszkiewicz K."/>
            <person name="Wedrychowicz H."/>
        </authorList>
    </citation>
    <scope>NUCLEOTIDE SEQUENCE [LARGE SCALE GENOMIC DNA]</scope>
    <source>
        <strain evidence="9 10">DSM 45627</strain>
    </source>
</reference>
<feature type="domain" description="RNA polymerase sigma factor 70 region 4 type 2" evidence="8">
    <location>
        <begin position="129"/>
        <end position="181"/>
    </location>
</feature>
<dbReference type="InterPro" id="IPR013249">
    <property type="entry name" value="RNA_pol_sigma70_r4_t2"/>
</dbReference>
<dbReference type="Gene3D" id="1.10.10.10">
    <property type="entry name" value="Winged helix-like DNA-binding domain superfamily/Winged helix DNA-binding domain"/>
    <property type="match status" value="1"/>
</dbReference>
<protein>
    <submittedName>
        <fullName evidence="9">RNA polymerase sigma-70 factor, sigma-E family</fullName>
    </submittedName>
</protein>
<keyword evidence="5" id="KW-0804">Transcription</keyword>
<evidence type="ECO:0000256" key="6">
    <source>
        <dbReference type="SAM" id="MobiDB-lite"/>
    </source>
</evidence>
<organism evidence="9 10">
    <name type="scientific">Jatrophihabitans endophyticus</name>
    <dbReference type="NCBI Taxonomy" id="1206085"/>
    <lineage>
        <taxon>Bacteria</taxon>
        <taxon>Bacillati</taxon>
        <taxon>Actinomycetota</taxon>
        <taxon>Actinomycetes</taxon>
        <taxon>Jatrophihabitantales</taxon>
        <taxon>Jatrophihabitantaceae</taxon>
        <taxon>Jatrophihabitans</taxon>
    </lineage>
</organism>
<gene>
    <name evidence="9" type="ORF">SAMN05443575_1166</name>
</gene>
<dbReference type="InterPro" id="IPR013325">
    <property type="entry name" value="RNA_pol_sigma_r2"/>
</dbReference>
<dbReference type="InterPro" id="IPR007627">
    <property type="entry name" value="RNA_pol_sigma70_r2"/>
</dbReference>
<evidence type="ECO:0000256" key="1">
    <source>
        <dbReference type="ARBA" id="ARBA00010641"/>
    </source>
</evidence>
<feature type="domain" description="RNA polymerase sigma-70 region 2" evidence="7">
    <location>
        <begin position="37"/>
        <end position="105"/>
    </location>
</feature>
<dbReference type="RefSeq" id="WP_200800080.1">
    <property type="nucleotide sequence ID" value="NZ_FQVU01000002.1"/>
</dbReference>
<sequence length="194" mass="21219">MSSEVGRRRAAGSTPVSTSSSGYGDAAARAQVEFAAFVREHVPALTRTAYLLTGSALGAEELVQDTLVRLYPKWDRVAAADVPLAYVRRSLSNAYVNDRRRASRREYAYAEVPESVDEYDAIGRLADRDQLRDVLAGLPDRQRAALVLRFFEDLDDADTADALGCRVGTVRSLISRGLATLRDRLDPPTAGRTS</sequence>
<name>A0A1M5GG82_9ACTN</name>
<evidence type="ECO:0000313" key="9">
    <source>
        <dbReference type="EMBL" id="SHG02727.1"/>
    </source>
</evidence>
<dbReference type="Proteomes" id="UP000186132">
    <property type="component" value="Unassembled WGS sequence"/>
</dbReference>
<dbReference type="CDD" id="cd06171">
    <property type="entry name" value="Sigma70_r4"/>
    <property type="match status" value="1"/>
</dbReference>
<dbReference type="AlphaFoldDB" id="A0A1M5GG82"/>
<dbReference type="InterPro" id="IPR039425">
    <property type="entry name" value="RNA_pol_sigma-70-like"/>
</dbReference>
<evidence type="ECO:0000313" key="10">
    <source>
        <dbReference type="Proteomes" id="UP000186132"/>
    </source>
</evidence>
<feature type="region of interest" description="Disordered" evidence="6">
    <location>
        <begin position="1"/>
        <end position="23"/>
    </location>
</feature>
<dbReference type="NCBIfam" id="TIGR02937">
    <property type="entry name" value="sigma70-ECF"/>
    <property type="match status" value="1"/>
</dbReference>
<dbReference type="InterPro" id="IPR014284">
    <property type="entry name" value="RNA_pol_sigma-70_dom"/>
</dbReference>
<dbReference type="InterPro" id="IPR013324">
    <property type="entry name" value="RNA_pol_sigma_r3/r4-like"/>
</dbReference>
<dbReference type="EMBL" id="FQVU01000002">
    <property type="protein sequence ID" value="SHG02727.1"/>
    <property type="molecule type" value="Genomic_DNA"/>
</dbReference>
<evidence type="ECO:0000259" key="8">
    <source>
        <dbReference type="Pfam" id="PF08281"/>
    </source>
</evidence>
<evidence type="ECO:0000256" key="4">
    <source>
        <dbReference type="ARBA" id="ARBA00023125"/>
    </source>
</evidence>
<proteinExistence type="inferred from homology"/>
<dbReference type="SUPFAM" id="SSF88946">
    <property type="entry name" value="Sigma2 domain of RNA polymerase sigma factors"/>
    <property type="match status" value="1"/>
</dbReference>
<dbReference type="Gene3D" id="1.10.1740.10">
    <property type="match status" value="1"/>
</dbReference>
<keyword evidence="3" id="KW-0731">Sigma factor</keyword>
<dbReference type="SUPFAM" id="SSF88659">
    <property type="entry name" value="Sigma3 and sigma4 domains of RNA polymerase sigma factors"/>
    <property type="match status" value="1"/>
</dbReference>
<evidence type="ECO:0000259" key="7">
    <source>
        <dbReference type="Pfam" id="PF04542"/>
    </source>
</evidence>
<accession>A0A1M5GG82</accession>
<evidence type="ECO:0000256" key="3">
    <source>
        <dbReference type="ARBA" id="ARBA00023082"/>
    </source>
</evidence>
<dbReference type="Pfam" id="PF08281">
    <property type="entry name" value="Sigma70_r4_2"/>
    <property type="match status" value="1"/>
</dbReference>
<dbReference type="InterPro" id="IPR014325">
    <property type="entry name" value="RNA_pol_sigma-E_actinobac"/>
</dbReference>
<keyword evidence="2" id="KW-0805">Transcription regulation</keyword>
<evidence type="ECO:0000256" key="5">
    <source>
        <dbReference type="ARBA" id="ARBA00023163"/>
    </source>
</evidence>
<dbReference type="GO" id="GO:0006352">
    <property type="term" value="P:DNA-templated transcription initiation"/>
    <property type="evidence" value="ECO:0007669"/>
    <property type="project" value="InterPro"/>
</dbReference>
<evidence type="ECO:0000256" key="2">
    <source>
        <dbReference type="ARBA" id="ARBA00023015"/>
    </source>
</evidence>